<reference evidence="1 2" key="1">
    <citation type="journal article" date="2019" name="Emerg. Microbes Infect.">
        <title>Comprehensive subspecies identification of 175 nontuberculous mycobacteria species based on 7547 genomic profiles.</title>
        <authorList>
            <person name="Matsumoto Y."/>
            <person name="Kinjo T."/>
            <person name="Motooka D."/>
            <person name="Nabeya D."/>
            <person name="Jung N."/>
            <person name="Uechi K."/>
            <person name="Horii T."/>
            <person name="Iida T."/>
            <person name="Fujita J."/>
            <person name="Nakamura S."/>
        </authorList>
    </citation>
    <scope>NUCLEOTIDE SEQUENCE [LARGE SCALE GENOMIC DNA]</scope>
    <source>
        <strain evidence="1 2">JCM 15296</strain>
    </source>
</reference>
<dbReference type="InterPro" id="IPR012337">
    <property type="entry name" value="RNaseH-like_sf"/>
</dbReference>
<dbReference type="RefSeq" id="WP_234884204.1">
    <property type="nucleotide sequence ID" value="NZ_AP022577.1"/>
</dbReference>
<dbReference type="Gene3D" id="3.30.420.10">
    <property type="entry name" value="Ribonuclease H-like superfamily/Ribonuclease H"/>
    <property type="match status" value="1"/>
</dbReference>
<dbReference type="SUPFAM" id="SSF53098">
    <property type="entry name" value="Ribonuclease H-like"/>
    <property type="match status" value="2"/>
</dbReference>
<keyword evidence="2" id="KW-1185">Reference proteome</keyword>
<sequence>MGSNGFDHLAVIDIETTGLDADADLILEVGVVIVDPQLHEVAHRSVLITTRDAVAWARRTRKQARAGGKATAELNPAQKMHLDNGLVEDLLFPRPLKPNAVGLDLQSQMVASDYSVAAQQLCMFLDRHLIIDPVPMVGSSVRSLDAPFLEAHMPALLSRFSHRTIDASALIELSRFIDPAGCDAVTSAIGASSHRTIGDCRRSLDTIRSFAAHYRIGDVGKPGPTER</sequence>
<dbReference type="EMBL" id="AP022577">
    <property type="protein sequence ID" value="BBX87867.1"/>
    <property type="molecule type" value="Genomic_DNA"/>
</dbReference>
<evidence type="ECO:0000313" key="2">
    <source>
        <dbReference type="Proteomes" id="UP000465609"/>
    </source>
</evidence>
<proteinExistence type="predicted"/>
<gene>
    <name evidence="1" type="ORF">MAUB_57400</name>
</gene>
<accession>A0ABN5Z121</accession>
<protein>
    <submittedName>
        <fullName evidence="1">Uncharacterized protein</fullName>
    </submittedName>
</protein>
<evidence type="ECO:0000313" key="1">
    <source>
        <dbReference type="EMBL" id="BBX87867.1"/>
    </source>
</evidence>
<organism evidence="1 2">
    <name type="scientific">Mycolicibacterium aubagnense</name>
    <dbReference type="NCBI Taxonomy" id="319707"/>
    <lineage>
        <taxon>Bacteria</taxon>
        <taxon>Bacillati</taxon>
        <taxon>Actinomycetota</taxon>
        <taxon>Actinomycetes</taxon>
        <taxon>Mycobacteriales</taxon>
        <taxon>Mycobacteriaceae</taxon>
        <taxon>Mycolicibacterium</taxon>
    </lineage>
</organism>
<name>A0ABN5Z121_9MYCO</name>
<dbReference type="Proteomes" id="UP000465609">
    <property type="component" value="Chromosome"/>
</dbReference>
<dbReference type="InterPro" id="IPR036397">
    <property type="entry name" value="RNaseH_sf"/>
</dbReference>